<dbReference type="OrthoDB" id="421289at2759"/>
<dbReference type="InterPro" id="IPR049625">
    <property type="entry name" value="Glyco_transf_61_cat"/>
</dbReference>
<name>A0A812TKZ6_9DINO</name>
<dbReference type="AlphaFoldDB" id="A0A812TKZ6"/>
<reference evidence="3" key="1">
    <citation type="submission" date="2021-02" db="EMBL/GenBank/DDBJ databases">
        <authorList>
            <person name="Dougan E. K."/>
            <person name="Rhodes N."/>
            <person name="Thang M."/>
            <person name="Chan C."/>
        </authorList>
    </citation>
    <scope>NUCLEOTIDE SEQUENCE</scope>
</reference>
<comment type="caution">
    <text evidence="3">The sequence shown here is derived from an EMBL/GenBank/DDBJ whole genome shotgun (WGS) entry which is preliminary data.</text>
</comment>
<evidence type="ECO:0000313" key="4">
    <source>
        <dbReference type="Proteomes" id="UP000604046"/>
    </source>
</evidence>
<dbReference type="Pfam" id="PF04577">
    <property type="entry name" value="Glyco_transf_61"/>
    <property type="match status" value="1"/>
</dbReference>
<protein>
    <recommendedName>
        <fullName evidence="2">Glycosyltransferase 61 catalytic domain-containing protein</fullName>
    </recommendedName>
</protein>
<keyword evidence="4" id="KW-1185">Reference proteome</keyword>
<evidence type="ECO:0000313" key="3">
    <source>
        <dbReference type="EMBL" id="CAE7530097.1"/>
    </source>
</evidence>
<feature type="chain" id="PRO_5032701768" description="Glycosyltransferase 61 catalytic domain-containing protein" evidence="1">
    <location>
        <begin position="18"/>
        <end position="435"/>
    </location>
</feature>
<dbReference type="Proteomes" id="UP000604046">
    <property type="component" value="Unassembled WGS sequence"/>
</dbReference>
<proteinExistence type="predicted"/>
<keyword evidence="1" id="KW-0732">Signal</keyword>
<sequence length="435" mass="49183">MRILACLVVFSLRGASAFDKLGKPDDEPCSFAETAAGAVLIPSAHALQQCNHKVWSGYYQRTLDMAARPPIKIWELRTLQSGHFIFPSHPLGPRNMMWQIHLWTKNVTTSSLNKHFFSEFPTTSQPINCGLTISKPVTLYRAFAPRYFQYGHVITDLLPMVFWIYTTMDTSTIAVETDSKGKIPQFLQWFDSKLHERIVYVPADTIVCTESKVTVLNPKSWVVRPELLRLSALVAHVRQHVTQKVASGTVDRVIAYERLEGTTTTGRLLDKSQFRRLVDLAKDALRAAQRPPDSIVLYNGKDGDKPMSFEQQYRLFSSAYLVFGPHGAGMGNVLWMQSADCTARPAVIEFICSTDTRSVTGCYVTNGLKKLNRIMSFWRLLAGAPWVRYFHVWMLHHDDHESNVASVDEVGFNISLYAALRGAGPQMRRLRGLRV</sequence>
<evidence type="ECO:0000256" key="1">
    <source>
        <dbReference type="SAM" id="SignalP"/>
    </source>
</evidence>
<dbReference type="EMBL" id="CAJNDS010002572">
    <property type="protein sequence ID" value="CAE7530097.1"/>
    <property type="molecule type" value="Genomic_DNA"/>
</dbReference>
<organism evidence="3 4">
    <name type="scientific">Symbiodinium natans</name>
    <dbReference type="NCBI Taxonomy" id="878477"/>
    <lineage>
        <taxon>Eukaryota</taxon>
        <taxon>Sar</taxon>
        <taxon>Alveolata</taxon>
        <taxon>Dinophyceae</taxon>
        <taxon>Suessiales</taxon>
        <taxon>Symbiodiniaceae</taxon>
        <taxon>Symbiodinium</taxon>
    </lineage>
</organism>
<accession>A0A812TKZ6</accession>
<dbReference type="GO" id="GO:0016757">
    <property type="term" value="F:glycosyltransferase activity"/>
    <property type="evidence" value="ECO:0007669"/>
    <property type="project" value="InterPro"/>
</dbReference>
<evidence type="ECO:0000259" key="2">
    <source>
        <dbReference type="Pfam" id="PF04577"/>
    </source>
</evidence>
<gene>
    <name evidence="3" type="ORF">SNAT2548_LOCUS29686</name>
</gene>
<feature type="signal peptide" evidence="1">
    <location>
        <begin position="1"/>
        <end position="17"/>
    </location>
</feature>
<feature type="domain" description="Glycosyltransferase 61 catalytic" evidence="2">
    <location>
        <begin position="150"/>
        <end position="338"/>
    </location>
</feature>